<keyword evidence="4" id="KW-1185">Reference proteome</keyword>
<evidence type="ECO:0000313" key="4">
    <source>
        <dbReference type="Proteomes" id="UP000239736"/>
    </source>
</evidence>
<evidence type="ECO:0000256" key="1">
    <source>
        <dbReference type="ARBA" id="ARBA00022729"/>
    </source>
</evidence>
<reference evidence="3 4" key="1">
    <citation type="submission" date="2018-01" db="EMBL/GenBank/DDBJ databases">
        <title>Genomic Encyclopedia of Archaeal and Bacterial Type Strains, Phase II (KMG-II): from individual species to whole genera.</title>
        <authorList>
            <person name="Goeker M."/>
        </authorList>
    </citation>
    <scope>NUCLEOTIDE SEQUENCE [LARGE SCALE GENOMIC DNA]</scope>
    <source>
        <strain evidence="3 4">DSM 12048</strain>
    </source>
</reference>
<sequence length="410" mass="43786">MRSLRLNDLVSGLAILAVAGCAGTAPPRNVEPVSRGLGYQAQYRDLPARSPDPLVLRAREMNAARCRPPLGGAVAGDAMGKGAGLDIAALRGEKLSRNDLLDVRIDGDETLSGSYVISRDGMLKLPYLDPIPAQGRSTDEVEADMTLALIANGFYDSPPRLSVRVRDWASVTVAIDGAVFEPRVSEIGGTPGDRIDTERQLAIGASTEARNLSAAIRSAGGIRPDADLSAVELRRGGRLYRLDLREMFHGRDPDADVMLLTGDEIRVPSRDCFQDDLMRPGPISPPGVSLYLSNLTQPATGNAPSAIGREVREVPYGTRMMQAVVDANCVGGARATSANRSAVLFTRNPVTGVSAVIERDIEKMLRRAERDDHDPYLLPGDAIACYDSSVTNLAEVGRVMGIMGAALLLD</sequence>
<dbReference type="OrthoDB" id="494751at2"/>
<dbReference type="PANTHER" id="PTHR33619:SF3">
    <property type="entry name" value="POLYSACCHARIDE EXPORT PROTEIN GFCE-RELATED"/>
    <property type="match status" value="1"/>
</dbReference>
<dbReference type="InterPro" id="IPR049712">
    <property type="entry name" value="Poly_export"/>
</dbReference>
<dbReference type="AlphaFoldDB" id="A0A2S5JGR3"/>
<accession>A0A2S5JGR3</accession>
<proteinExistence type="predicted"/>
<dbReference type="EMBL" id="PRDS01000004">
    <property type="protein sequence ID" value="PPB80707.1"/>
    <property type="molecule type" value="Genomic_DNA"/>
</dbReference>
<protein>
    <submittedName>
        <fullName evidence="3">Protein involved in polysaccharide export with SLBB domain</fullName>
    </submittedName>
</protein>
<evidence type="ECO:0000313" key="3">
    <source>
        <dbReference type="EMBL" id="PPB80707.1"/>
    </source>
</evidence>
<dbReference type="Gene3D" id="3.10.560.10">
    <property type="entry name" value="Outer membrane lipoprotein wza domain like"/>
    <property type="match status" value="1"/>
</dbReference>
<organism evidence="3 4">
    <name type="scientific">Albidovulum inexpectatum</name>
    <dbReference type="NCBI Taxonomy" id="196587"/>
    <lineage>
        <taxon>Bacteria</taxon>
        <taxon>Pseudomonadati</taxon>
        <taxon>Pseudomonadota</taxon>
        <taxon>Alphaproteobacteria</taxon>
        <taxon>Rhodobacterales</taxon>
        <taxon>Paracoccaceae</taxon>
        <taxon>Albidovulum</taxon>
    </lineage>
</organism>
<feature type="domain" description="Polysaccharide export protein N-terminal" evidence="2">
    <location>
        <begin position="94"/>
        <end position="165"/>
    </location>
</feature>
<dbReference type="PANTHER" id="PTHR33619">
    <property type="entry name" value="POLYSACCHARIDE EXPORT PROTEIN GFCE-RELATED"/>
    <property type="match status" value="1"/>
</dbReference>
<dbReference type="Pfam" id="PF02563">
    <property type="entry name" value="Poly_export"/>
    <property type="match status" value="1"/>
</dbReference>
<dbReference type="InterPro" id="IPR003715">
    <property type="entry name" value="Poly_export_N"/>
</dbReference>
<keyword evidence="1" id="KW-0732">Signal</keyword>
<dbReference type="RefSeq" id="WP_104070324.1">
    <property type="nucleotide sequence ID" value="NZ_PRDS01000004.1"/>
</dbReference>
<dbReference type="Proteomes" id="UP000239736">
    <property type="component" value="Unassembled WGS sequence"/>
</dbReference>
<dbReference type="GO" id="GO:0015159">
    <property type="term" value="F:polysaccharide transmembrane transporter activity"/>
    <property type="evidence" value="ECO:0007669"/>
    <property type="project" value="InterPro"/>
</dbReference>
<comment type="caution">
    <text evidence="3">The sequence shown here is derived from an EMBL/GenBank/DDBJ whole genome shotgun (WGS) entry which is preliminary data.</text>
</comment>
<dbReference type="PROSITE" id="PS51257">
    <property type="entry name" value="PROKAR_LIPOPROTEIN"/>
    <property type="match status" value="1"/>
</dbReference>
<evidence type="ECO:0000259" key="2">
    <source>
        <dbReference type="Pfam" id="PF02563"/>
    </source>
</evidence>
<name>A0A2S5JGR3_9RHOB</name>
<gene>
    <name evidence="3" type="ORF">LV82_01439</name>
</gene>